<dbReference type="PANTHER" id="PTHR43834">
    <property type="entry name" value="GTPASE DER"/>
    <property type="match status" value="1"/>
</dbReference>
<name>A0ABW3J9U3_9HYPH</name>
<dbReference type="InterPro" id="IPR031166">
    <property type="entry name" value="G_ENGA"/>
</dbReference>
<evidence type="ECO:0000259" key="11">
    <source>
        <dbReference type="PROSITE" id="PS51712"/>
    </source>
</evidence>
<dbReference type="NCBIfam" id="TIGR03594">
    <property type="entry name" value="GTPase_EngA"/>
    <property type="match status" value="1"/>
</dbReference>
<dbReference type="SUPFAM" id="SSF52540">
    <property type="entry name" value="P-loop containing nucleoside triphosphate hydrolases"/>
    <property type="match status" value="2"/>
</dbReference>
<dbReference type="Gene3D" id="3.40.50.300">
    <property type="entry name" value="P-loop containing nucleotide triphosphate hydrolases"/>
    <property type="match status" value="2"/>
</dbReference>
<comment type="caution">
    <text evidence="12">The sequence shown here is derived from an EMBL/GenBank/DDBJ whole genome shotgun (WGS) entry which is preliminary data.</text>
</comment>
<comment type="function">
    <text evidence="8 10">GTPase that plays an essential role in the late steps of ribosome biogenesis.</text>
</comment>
<organism evidence="12 13">
    <name type="scientific">Methyloligella solikamskensis</name>
    <dbReference type="NCBI Taxonomy" id="1177756"/>
    <lineage>
        <taxon>Bacteria</taxon>
        <taxon>Pseudomonadati</taxon>
        <taxon>Pseudomonadota</taxon>
        <taxon>Alphaproteobacteria</taxon>
        <taxon>Hyphomicrobiales</taxon>
        <taxon>Hyphomicrobiaceae</taxon>
        <taxon>Methyloligella</taxon>
    </lineage>
</organism>
<evidence type="ECO:0000256" key="2">
    <source>
        <dbReference type="ARBA" id="ARBA00020953"/>
    </source>
</evidence>
<reference evidence="13" key="1">
    <citation type="journal article" date="2019" name="Int. J. Syst. Evol. Microbiol.">
        <title>The Global Catalogue of Microorganisms (GCM) 10K type strain sequencing project: providing services to taxonomists for standard genome sequencing and annotation.</title>
        <authorList>
            <consortium name="The Broad Institute Genomics Platform"/>
            <consortium name="The Broad Institute Genome Sequencing Center for Infectious Disease"/>
            <person name="Wu L."/>
            <person name="Ma J."/>
        </authorList>
    </citation>
    <scope>NUCLEOTIDE SEQUENCE [LARGE SCALE GENOMIC DNA]</scope>
    <source>
        <strain evidence="13">CCUG 61697</strain>
    </source>
</reference>
<dbReference type="InterPro" id="IPR006073">
    <property type="entry name" value="GTP-bd"/>
</dbReference>
<keyword evidence="5 8" id="KW-0547">Nucleotide-binding</keyword>
<dbReference type="PANTHER" id="PTHR43834:SF6">
    <property type="entry name" value="GTPASE DER"/>
    <property type="match status" value="1"/>
</dbReference>
<dbReference type="HAMAP" id="MF_00195">
    <property type="entry name" value="GTPase_Der"/>
    <property type="match status" value="1"/>
</dbReference>
<evidence type="ECO:0000256" key="5">
    <source>
        <dbReference type="ARBA" id="ARBA00022741"/>
    </source>
</evidence>
<keyword evidence="12" id="KW-0378">Hydrolase</keyword>
<evidence type="ECO:0000256" key="8">
    <source>
        <dbReference type="HAMAP-Rule" id="MF_00195"/>
    </source>
</evidence>
<evidence type="ECO:0000256" key="9">
    <source>
        <dbReference type="PROSITE-ProRule" id="PRU01049"/>
    </source>
</evidence>
<evidence type="ECO:0000256" key="10">
    <source>
        <dbReference type="RuleBase" id="RU004481"/>
    </source>
</evidence>
<protein>
    <recommendedName>
        <fullName evidence="2 8">GTPase Der</fullName>
    </recommendedName>
    <alternativeName>
        <fullName evidence="7 8">GTP-binding protein EngA</fullName>
    </alternativeName>
</protein>
<evidence type="ECO:0000313" key="12">
    <source>
        <dbReference type="EMBL" id="MFD0986920.1"/>
    </source>
</evidence>
<feature type="binding site" evidence="8">
    <location>
        <begin position="9"/>
        <end position="16"/>
    </location>
    <ligand>
        <name>GTP</name>
        <dbReference type="ChEBI" id="CHEBI:37565"/>
        <label>1</label>
    </ligand>
</feature>
<feature type="domain" description="EngA-type G" evidence="11">
    <location>
        <begin position="183"/>
        <end position="358"/>
    </location>
</feature>
<dbReference type="CDD" id="cd01894">
    <property type="entry name" value="EngA1"/>
    <property type="match status" value="1"/>
</dbReference>
<dbReference type="RefSeq" id="WP_379087937.1">
    <property type="nucleotide sequence ID" value="NZ_JBHTJO010000001.1"/>
</dbReference>
<dbReference type="PIRSF" id="PIRSF006485">
    <property type="entry name" value="GTP-binding_EngA"/>
    <property type="match status" value="1"/>
</dbReference>
<dbReference type="Pfam" id="PF14714">
    <property type="entry name" value="KH_dom-like"/>
    <property type="match status" value="1"/>
</dbReference>
<feature type="binding site" evidence="8">
    <location>
        <begin position="189"/>
        <end position="196"/>
    </location>
    <ligand>
        <name>GTP</name>
        <dbReference type="ChEBI" id="CHEBI:37565"/>
        <label>2</label>
    </ligand>
</feature>
<keyword evidence="3 8" id="KW-0690">Ribosome biogenesis</keyword>
<evidence type="ECO:0000256" key="3">
    <source>
        <dbReference type="ARBA" id="ARBA00022517"/>
    </source>
</evidence>
<proteinExistence type="inferred from homology"/>
<gene>
    <name evidence="8 12" type="primary">der</name>
    <name evidence="12" type="ORF">ACFQ2F_07385</name>
</gene>
<dbReference type="EMBL" id="JBHTJO010000001">
    <property type="protein sequence ID" value="MFD0986920.1"/>
    <property type="molecule type" value="Genomic_DNA"/>
</dbReference>
<dbReference type="Proteomes" id="UP001597102">
    <property type="component" value="Unassembled WGS sequence"/>
</dbReference>
<sequence>MTFTVAIVGRPNVGKSSLFNKLVGRRLALVDDQPGLTRDRRVADAELGDMRIRLIDTAGLEDSGNELLSNMRRQTMAAIGQADLVLFLIDAREGVIPADQMFAGMVRDSGKPVIVAGNKCEGRAAEPGLMEAYSLGFGEPIALSAEHAIGLGDVSAAIVEAAEAQCEARGEGSEVEEGDERPLKLAIVGRPNAGKSTLVNALLGEERMITGSEAGITRDAIANDLEWAGRPIELFDTAGLRRKMRVEGKAETLSVGDALRAIRFAEVVVLVIDAERPFEKQDLTIADLIIREGRGIVIALNKWDLVRDKQGRVKELREMCERLLPQAKGVPLLPISGLKSKGLDALMAGVFEMARLWNKRLPTAKLNDWLIDMVEAHPPPHVGGRRLKLRYMTQVNARPPTFVAFCSKPKDLPESYIRYLVNGLREDFKMPGVPIRFNLRKGENPYAGKARARR</sequence>
<dbReference type="Gene3D" id="3.30.300.20">
    <property type="match status" value="1"/>
</dbReference>
<feature type="binding site" evidence="8">
    <location>
        <begin position="236"/>
        <end position="240"/>
    </location>
    <ligand>
        <name>GTP</name>
        <dbReference type="ChEBI" id="CHEBI:37565"/>
        <label>2</label>
    </ligand>
</feature>
<keyword evidence="13" id="KW-1185">Reference proteome</keyword>
<accession>A0ABW3J9U3</accession>
<dbReference type="InterPro" id="IPR016484">
    <property type="entry name" value="GTPase_Der"/>
</dbReference>
<evidence type="ECO:0000256" key="7">
    <source>
        <dbReference type="ARBA" id="ARBA00032345"/>
    </source>
</evidence>
<evidence type="ECO:0000256" key="6">
    <source>
        <dbReference type="ARBA" id="ARBA00023134"/>
    </source>
</evidence>
<keyword evidence="6 8" id="KW-0342">GTP-binding</keyword>
<evidence type="ECO:0000313" key="13">
    <source>
        <dbReference type="Proteomes" id="UP001597102"/>
    </source>
</evidence>
<dbReference type="NCBIfam" id="TIGR00231">
    <property type="entry name" value="small_GTP"/>
    <property type="match status" value="2"/>
</dbReference>
<dbReference type="InterPro" id="IPR005225">
    <property type="entry name" value="Small_GTP-bd"/>
</dbReference>
<feature type="binding site" evidence="8">
    <location>
        <begin position="56"/>
        <end position="60"/>
    </location>
    <ligand>
        <name>GTP</name>
        <dbReference type="ChEBI" id="CHEBI:37565"/>
        <label>1</label>
    </ligand>
</feature>
<evidence type="ECO:0000256" key="4">
    <source>
        <dbReference type="ARBA" id="ARBA00022737"/>
    </source>
</evidence>
<comment type="subunit">
    <text evidence="8">Associates with the 50S ribosomal subunit.</text>
</comment>
<feature type="binding site" evidence="8">
    <location>
        <begin position="118"/>
        <end position="121"/>
    </location>
    <ligand>
        <name>GTP</name>
        <dbReference type="ChEBI" id="CHEBI:37565"/>
        <label>1</label>
    </ligand>
</feature>
<evidence type="ECO:0000256" key="1">
    <source>
        <dbReference type="ARBA" id="ARBA00008279"/>
    </source>
</evidence>
<dbReference type="CDD" id="cd01895">
    <property type="entry name" value="EngA2"/>
    <property type="match status" value="1"/>
</dbReference>
<feature type="binding site" evidence="8">
    <location>
        <begin position="301"/>
        <end position="304"/>
    </location>
    <ligand>
        <name>GTP</name>
        <dbReference type="ChEBI" id="CHEBI:37565"/>
        <label>2</label>
    </ligand>
</feature>
<dbReference type="InterPro" id="IPR032859">
    <property type="entry name" value="KH_dom-like"/>
</dbReference>
<comment type="similarity">
    <text evidence="1 8 9 10">Belongs to the TRAFAC class TrmE-Era-EngA-EngB-Septin-like GTPase superfamily. EngA (Der) GTPase family.</text>
</comment>
<dbReference type="GO" id="GO:0016787">
    <property type="term" value="F:hydrolase activity"/>
    <property type="evidence" value="ECO:0007669"/>
    <property type="project" value="UniProtKB-KW"/>
</dbReference>
<dbReference type="InterPro" id="IPR015946">
    <property type="entry name" value="KH_dom-like_a/b"/>
</dbReference>
<dbReference type="PROSITE" id="PS51712">
    <property type="entry name" value="G_ENGA"/>
    <property type="match status" value="2"/>
</dbReference>
<dbReference type="PRINTS" id="PR00326">
    <property type="entry name" value="GTP1OBG"/>
</dbReference>
<feature type="domain" description="EngA-type G" evidence="11">
    <location>
        <begin position="3"/>
        <end position="166"/>
    </location>
</feature>
<dbReference type="Pfam" id="PF01926">
    <property type="entry name" value="MMR_HSR1"/>
    <property type="match status" value="2"/>
</dbReference>
<keyword evidence="4 10" id="KW-0677">Repeat</keyword>
<dbReference type="InterPro" id="IPR027417">
    <property type="entry name" value="P-loop_NTPase"/>
</dbReference>